<accession>A0ACD5T9G8</accession>
<name>A0ACD5T9G8_AVESA</name>
<sequence>MDLGRLVVAVVLSVAAGILHRAVIVGAENHHVFLDWEVSYAVSQPLGVAKRVIAINGRLPGPLLNLTTNDVAHINVVNTLDEPFLLTWNGLQLRRNSWNDGVAGTNCAIPPGENWTYVFQAKDEVGTFFYRPSLGLHAAAGGHGPIRVNNRPVIDVPFPHPDGGEFDVLIQDWYNMDATLMQQCLDGGRALPPPDGVLINGLGPYEAELTFEAGRTYWLRVSNVGTRTSLSFRVQGHKLLLVEAEGAYTQQKHYASLDVHPGQSLSVLVAADQPPKAYHMVVSSLFAGPELYGVGTVRYAGSTDKLPPGNPPLDDRSSHNSYNRSMEQARSIRMNMTSGAARPNPQGSFHYGHINVTRTLLLRNDESEIGGRRRCTVNGVAFANTGTPLKLADYFRVAGVYTVVSGWPETRNSTLSTMAIDASYRDFVQIVFENRLPSLQTWHLDGYSFFVAGMGWGKWSQDARSTYNLVDAMYRSTIQVYPKSWTAVLVYLDNEGMWNLRSQDLERRYLGQELYLRVSQGNSEVPDPRDEMPMPSNALLCGKAKNLKSWYKLAPSQHDHI</sequence>
<dbReference type="Proteomes" id="UP001732700">
    <property type="component" value="Chromosome 1A"/>
</dbReference>
<evidence type="ECO:0000313" key="1">
    <source>
        <dbReference type="EnsemblPlants" id="AVESA.00010b.r2.1AG0014530.1.CDS"/>
    </source>
</evidence>
<dbReference type="EnsemblPlants" id="AVESA.00010b.r2.1AG0014530.1">
    <property type="protein sequence ID" value="AVESA.00010b.r2.1AG0014530.1.CDS"/>
    <property type="gene ID" value="AVESA.00010b.r2.1AG0014530"/>
</dbReference>
<reference evidence="1" key="1">
    <citation type="submission" date="2021-05" db="EMBL/GenBank/DDBJ databases">
        <authorList>
            <person name="Scholz U."/>
            <person name="Mascher M."/>
            <person name="Fiebig A."/>
        </authorList>
    </citation>
    <scope>NUCLEOTIDE SEQUENCE [LARGE SCALE GENOMIC DNA]</scope>
</reference>
<evidence type="ECO:0000313" key="2">
    <source>
        <dbReference type="Proteomes" id="UP001732700"/>
    </source>
</evidence>
<organism evidence="1 2">
    <name type="scientific">Avena sativa</name>
    <name type="common">Oat</name>
    <dbReference type="NCBI Taxonomy" id="4498"/>
    <lineage>
        <taxon>Eukaryota</taxon>
        <taxon>Viridiplantae</taxon>
        <taxon>Streptophyta</taxon>
        <taxon>Embryophyta</taxon>
        <taxon>Tracheophyta</taxon>
        <taxon>Spermatophyta</taxon>
        <taxon>Magnoliopsida</taxon>
        <taxon>Liliopsida</taxon>
        <taxon>Poales</taxon>
        <taxon>Poaceae</taxon>
        <taxon>BOP clade</taxon>
        <taxon>Pooideae</taxon>
        <taxon>Poodae</taxon>
        <taxon>Poeae</taxon>
        <taxon>Poeae Chloroplast Group 1 (Aveneae type)</taxon>
        <taxon>Aveninae</taxon>
        <taxon>Avena</taxon>
    </lineage>
</organism>
<reference evidence="1" key="2">
    <citation type="submission" date="2025-09" db="UniProtKB">
        <authorList>
            <consortium name="EnsemblPlants"/>
        </authorList>
    </citation>
    <scope>IDENTIFICATION</scope>
</reference>
<protein>
    <submittedName>
        <fullName evidence="1">Uncharacterized protein</fullName>
    </submittedName>
</protein>
<proteinExistence type="predicted"/>
<keyword evidence="2" id="KW-1185">Reference proteome</keyword>